<dbReference type="KEGG" id="knv:Pan216_38120"/>
<gene>
    <name evidence="2" type="ORF">Pan216_38120</name>
</gene>
<evidence type="ECO:0000313" key="3">
    <source>
        <dbReference type="Proteomes" id="UP000317093"/>
    </source>
</evidence>
<dbReference type="InterPro" id="IPR021857">
    <property type="entry name" value="DUF3467"/>
</dbReference>
<evidence type="ECO:0000256" key="1">
    <source>
        <dbReference type="SAM" id="MobiDB-lite"/>
    </source>
</evidence>
<reference evidence="2 3" key="1">
    <citation type="submission" date="2019-02" db="EMBL/GenBank/DDBJ databases">
        <title>Deep-cultivation of Planctomycetes and their phenomic and genomic characterization uncovers novel biology.</title>
        <authorList>
            <person name="Wiegand S."/>
            <person name="Jogler M."/>
            <person name="Boedeker C."/>
            <person name="Pinto D."/>
            <person name="Vollmers J."/>
            <person name="Rivas-Marin E."/>
            <person name="Kohn T."/>
            <person name="Peeters S.H."/>
            <person name="Heuer A."/>
            <person name="Rast P."/>
            <person name="Oberbeckmann S."/>
            <person name="Bunk B."/>
            <person name="Jeske O."/>
            <person name="Meyerdierks A."/>
            <person name="Storesund J.E."/>
            <person name="Kallscheuer N."/>
            <person name="Luecker S."/>
            <person name="Lage O.M."/>
            <person name="Pohl T."/>
            <person name="Merkel B.J."/>
            <person name="Hornburger P."/>
            <person name="Mueller R.-W."/>
            <person name="Bruemmer F."/>
            <person name="Labrenz M."/>
            <person name="Spormann A.M."/>
            <person name="Op den Camp H."/>
            <person name="Overmann J."/>
            <person name="Amann R."/>
            <person name="Jetten M.S.M."/>
            <person name="Mascher T."/>
            <person name="Medema M.H."/>
            <person name="Devos D.P."/>
            <person name="Kaster A.-K."/>
            <person name="Ovreas L."/>
            <person name="Rohde M."/>
            <person name="Galperin M.Y."/>
            <person name="Jogler C."/>
        </authorList>
    </citation>
    <scope>NUCLEOTIDE SEQUENCE [LARGE SCALE GENOMIC DNA]</scope>
    <source>
        <strain evidence="2 3">Pan216</strain>
    </source>
</reference>
<feature type="region of interest" description="Disordered" evidence="1">
    <location>
        <begin position="90"/>
        <end position="110"/>
    </location>
</feature>
<dbReference type="EMBL" id="CP036279">
    <property type="protein sequence ID" value="QDU62938.1"/>
    <property type="molecule type" value="Genomic_DNA"/>
</dbReference>
<dbReference type="Proteomes" id="UP000317093">
    <property type="component" value="Chromosome"/>
</dbReference>
<accession>A0A518B7I9</accession>
<sequence length="110" mass="11887">MAEGTPEQTHPQVNVDDAGLQPMYTNFCRVTGTPEEIILDFGLNTEPFGKSSGPIRLGQRMVCNFYTAKRLLMALSVAVQRHEQTFGPLETDVNKRVKQPPAGGGAPAGS</sequence>
<evidence type="ECO:0008006" key="4">
    <source>
        <dbReference type="Google" id="ProtNLM"/>
    </source>
</evidence>
<dbReference type="Pfam" id="PF11950">
    <property type="entry name" value="DUF3467"/>
    <property type="match status" value="1"/>
</dbReference>
<dbReference type="AlphaFoldDB" id="A0A518B7I9"/>
<protein>
    <recommendedName>
        <fullName evidence="4">DUF3467 domain-containing protein</fullName>
    </recommendedName>
</protein>
<proteinExistence type="predicted"/>
<organism evidence="2 3">
    <name type="scientific">Kolteria novifilia</name>
    <dbReference type="NCBI Taxonomy" id="2527975"/>
    <lineage>
        <taxon>Bacteria</taxon>
        <taxon>Pseudomonadati</taxon>
        <taxon>Planctomycetota</taxon>
        <taxon>Planctomycetia</taxon>
        <taxon>Kolteriales</taxon>
        <taxon>Kolteriaceae</taxon>
        <taxon>Kolteria</taxon>
    </lineage>
</organism>
<dbReference type="RefSeq" id="WP_419192687.1">
    <property type="nucleotide sequence ID" value="NZ_CP036279.1"/>
</dbReference>
<evidence type="ECO:0000313" key="2">
    <source>
        <dbReference type="EMBL" id="QDU62938.1"/>
    </source>
</evidence>
<keyword evidence="3" id="KW-1185">Reference proteome</keyword>
<name>A0A518B7I9_9BACT</name>